<feature type="non-terminal residue" evidence="1">
    <location>
        <position position="101"/>
    </location>
</feature>
<accession>A0AAV5S788</accession>
<dbReference type="InterPro" id="IPR011333">
    <property type="entry name" value="SKP1/BTB/POZ_sf"/>
</dbReference>
<evidence type="ECO:0000313" key="2">
    <source>
        <dbReference type="Proteomes" id="UP001432027"/>
    </source>
</evidence>
<keyword evidence="2" id="KW-1185">Reference proteome</keyword>
<dbReference type="Proteomes" id="UP001432027">
    <property type="component" value="Unassembled WGS sequence"/>
</dbReference>
<reference evidence="1" key="1">
    <citation type="submission" date="2023-10" db="EMBL/GenBank/DDBJ databases">
        <title>Genome assembly of Pristionchus species.</title>
        <authorList>
            <person name="Yoshida K."/>
            <person name="Sommer R.J."/>
        </authorList>
    </citation>
    <scope>NUCLEOTIDE SEQUENCE</scope>
    <source>
        <strain evidence="1">RS0144</strain>
    </source>
</reference>
<dbReference type="PANTHER" id="PTHR22744">
    <property type="entry name" value="HELIX LOOP HELIX PROTEIN 21-RELATED"/>
    <property type="match status" value="1"/>
</dbReference>
<name>A0AAV5S788_9BILA</name>
<dbReference type="EMBL" id="BTSX01000001">
    <property type="protein sequence ID" value="GMS77837.1"/>
    <property type="molecule type" value="Genomic_DNA"/>
</dbReference>
<feature type="non-terminal residue" evidence="1">
    <location>
        <position position="1"/>
    </location>
</feature>
<sequence length="101" mass="11721">LYFQEFLDLLGLIFLRTDITDPTVLHILKLADRFQMEGAMSLAEDFLIRSDNILNKLEIADQYRLMKLRNHCLQSFATKEDLIDTLKPQSAQFSDETNLAI</sequence>
<evidence type="ECO:0008006" key="3">
    <source>
        <dbReference type="Google" id="ProtNLM"/>
    </source>
</evidence>
<gene>
    <name evidence="1" type="ORF">PENTCL1PPCAC_12</name>
</gene>
<organism evidence="1 2">
    <name type="scientific">Pristionchus entomophagus</name>
    <dbReference type="NCBI Taxonomy" id="358040"/>
    <lineage>
        <taxon>Eukaryota</taxon>
        <taxon>Metazoa</taxon>
        <taxon>Ecdysozoa</taxon>
        <taxon>Nematoda</taxon>
        <taxon>Chromadorea</taxon>
        <taxon>Rhabditida</taxon>
        <taxon>Rhabditina</taxon>
        <taxon>Diplogasteromorpha</taxon>
        <taxon>Diplogasteroidea</taxon>
        <taxon>Neodiplogasteridae</taxon>
        <taxon>Pristionchus</taxon>
    </lineage>
</organism>
<evidence type="ECO:0000313" key="1">
    <source>
        <dbReference type="EMBL" id="GMS77837.1"/>
    </source>
</evidence>
<protein>
    <recommendedName>
        <fullName evidence="3">BTB domain-containing protein</fullName>
    </recommendedName>
</protein>
<dbReference type="Gene3D" id="3.30.710.10">
    <property type="entry name" value="Potassium Channel Kv1.1, Chain A"/>
    <property type="match status" value="1"/>
</dbReference>
<dbReference type="PANTHER" id="PTHR22744:SF14">
    <property type="entry name" value="BTB DOMAIN-CONTAINING PROTEIN-RELATED"/>
    <property type="match status" value="1"/>
</dbReference>
<dbReference type="AlphaFoldDB" id="A0AAV5S788"/>
<proteinExistence type="predicted"/>
<comment type="caution">
    <text evidence="1">The sequence shown here is derived from an EMBL/GenBank/DDBJ whole genome shotgun (WGS) entry which is preliminary data.</text>
</comment>